<dbReference type="OrthoDB" id="3210860at2"/>
<proteinExistence type="predicted"/>
<dbReference type="AlphaFoldDB" id="A0A249KSH8"/>
<dbReference type="EMBL" id="CP016776">
    <property type="protein sequence ID" value="ASY19707.1"/>
    <property type="molecule type" value="Genomic_DNA"/>
</dbReference>
<gene>
    <name evidence="1" type="ORF">A7sIIA15_02220</name>
</gene>
<protein>
    <submittedName>
        <fullName evidence="1">DUF3145 domain-containing protein</fullName>
    </submittedName>
</protein>
<keyword evidence="2" id="KW-1185">Reference proteome</keyword>
<dbReference type="Proteomes" id="UP000217186">
    <property type="component" value="Chromosome"/>
</dbReference>
<organism evidence="1 2">
    <name type="scientific">Candidatus Planktophila vernalis</name>
    <dbReference type="NCBI Taxonomy" id="1884907"/>
    <lineage>
        <taxon>Bacteria</taxon>
        <taxon>Bacillati</taxon>
        <taxon>Actinomycetota</taxon>
        <taxon>Actinomycetes</taxon>
        <taxon>Candidatus Nanopelagicales</taxon>
        <taxon>Candidatus Nanopelagicaceae</taxon>
        <taxon>Candidatus Planktophila</taxon>
    </lineage>
</organism>
<accession>A0A249KSH8</accession>
<evidence type="ECO:0000313" key="2">
    <source>
        <dbReference type="Proteomes" id="UP000217186"/>
    </source>
</evidence>
<dbReference type="InterPro" id="IPR021491">
    <property type="entry name" value="DUF3145"/>
</dbReference>
<evidence type="ECO:0000313" key="1">
    <source>
        <dbReference type="EMBL" id="ASY19707.1"/>
    </source>
</evidence>
<dbReference type="RefSeq" id="WP_095685597.1">
    <property type="nucleotide sequence ID" value="NZ_CP016776.1"/>
</dbReference>
<reference evidence="1 2" key="1">
    <citation type="submission" date="2016-07" db="EMBL/GenBank/DDBJ databases">
        <title>High microdiversification within the ubiquitous acI lineage of Actinobacteria.</title>
        <authorList>
            <person name="Neuenschwander S.M."/>
            <person name="Salcher M."/>
            <person name="Ghai R."/>
            <person name="Pernthaler J."/>
        </authorList>
    </citation>
    <scope>NUCLEOTIDE SEQUENCE [LARGE SCALE GENOMIC DNA]</scope>
    <source>
        <strain evidence="1">MMS-IIA-15</strain>
    </source>
</reference>
<dbReference type="KEGG" id="pvn:A7sIIA15_02220"/>
<sequence>MQRLVTPSAQLSVRGLLTIHSAPSALRRHIDWAIQNIVGADAQVNWQPQSLMVGTFKTKCQWRGCGGSAAEIASTLRSWHYLNFEVLEENENGGELFRFTPELGLHRAVTDLSGAVLLNEFAINNVMQKAFDEDSIRQGLLQAMGTAWDVELERFRSAGMGEPARLHAI</sequence>
<name>A0A249KSH8_9ACTN</name>
<dbReference type="Pfam" id="PF11343">
    <property type="entry name" value="DUF3145"/>
    <property type="match status" value="1"/>
</dbReference>